<dbReference type="PATRIC" id="fig|1393034.3.peg.1414"/>
<proteinExistence type="predicted"/>
<reference evidence="2" key="1">
    <citation type="submission" date="2016-01" db="EMBL/GenBank/DDBJ databases">
        <authorList>
            <person name="Mitreva M."/>
            <person name="Pepin K.H."/>
            <person name="Mihindukulasuriya K.A."/>
            <person name="Fulton R."/>
            <person name="Fronick C."/>
            <person name="O'Laughlin M."/>
            <person name="Miner T."/>
            <person name="Herter B."/>
            <person name="Rosa B.A."/>
            <person name="Cordes M."/>
            <person name="Tomlinson C."/>
            <person name="Wollam A."/>
            <person name="Palsikar V.B."/>
            <person name="Mardis E.R."/>
            <person name="Wilson R.K."/>
        </authorList>
    </citation>
    <scope>NUCLEOTIDE SEQUENCE [LARGE SCALE GENOMIC DNA]</scope>
    <source>
        <strain evidence="2">DNF00019</strain>
    </source>
</reference>
<dbReference type="Proteomes" id="UP000070675">
    <property type="component" value="Unassembled WGS sequence"/>
</dbReference>
<evidence type="ECO:0000313" key="1">
    <source>
        <dbReference type="EMBL" id="KXB33078.1"/>
    </source>
</evidence>
<protein>
    <submittedName>
        <fullName evidence="1">Uncharacterized protein</fullName>
    </submittedName>
</protein>
<keyword evidence="2" id="KW-1185">Reference proteome</keyword>
<organism evidence="1 2">
    <name type="scientific">Atopobium deltae</name>
    <dbReference type="NCBI Taxonomy" id="1393034"/>
    <lineage>
        <taxon>Bacteria</taxon>
        <taxon>Bacillati</taxon>
        <taxon>Actinomycetota</taxon>
        <taxon>Coriobacteriia</taxon>
        <taxon>Coriobacteriales</taxon>
        <taxon>Atopobiaceae</taxon>
        <taxon>Atopobium</taxon>
    </lineage>
</organism>
<comment type="caution">
    <text evidence="1">The sequence shown here is derived from an EMBL/GenBank/DDBJ whole genome shotgun (WGS) entry which is preliminary data.</text>
</comment>
<dbReference type="STRING" id="1393034.HMPREF3192_01454"/>
<evidence type="ECO:0000313" key="2">
    <source>
        <dbReference type="Proteomes" id="UP000070675"/>
    </source>
</evidence>
<dbReference type="EMBL" id="LSCR01000042">
    <property type="protein sequence ID" value="KXB33078.1"/>
    <property type="molecule type" value="Genomic_DNA"/>
</dbReference>
<name>A0A133XQ70_9ACTN</name>
<gene>
    <name evidence="1" type="ORF">HMPREF3192_01454</name>
</gene>
<dbReference type="AlphaFoldDB" id="A0A133XQ70"/>
<sequence length="50" mass="5363">MPHCGLCIACRRARDARCKIVQSMCALIVGIHQAKDSSNDSAVFSTDLIG</sequence>
<accession>A0A133XQ70</accession>